<dbReference type="Proteomes" id="UP001162156">
    <property type="component" value="Unassembled WGS sequence"/>
</dbReference>
<feature type="compositionally biased region" description="Polar residues" evidence="1">
    <location>
        <begin position="123"/>
        <end position="133"/>
    </location>
</feature>
<gene>
    <name evidence="2" type="ORF">NQ314_018823</name>
</gene>
<feature type="region of interest" description="Disordered" evidence="1">
    <location>
        <begin position="170"/>
        <end position="228"/>
    </location>
</feature>
<reference evidence="2" key="1">
    <citation type="journal article" date="2023" name="Insect Mol. Biol.">
        <title>Genome sequencing provides insights into the evolution of gene families encoding plant cell wall-degrading enzymes in longhorned beetles.</title>
        <authorList>
            <person name="Shin N.R."/>
            <person name="Okamura Y."/>
            <person name="Kirsch R."/>
            <person name="Pauchet Y."/>
        </authorList>
    </citation>
    <scope>NUCLEOTIDE SEQUENCE</scope>
    <source>
        <strain evidence="2">RBIC_L_NR</strain>
    </source>
</reference>
<feature type="compositionally biased region" description="Basic and acidic residues" evidence="1">
    <location>
        <begin position="15"/>
        <end position="27"/>
    </location>
</feature>
<evidence type="ECO:0008006" key="4">
    <source>
        <dbReference type="Google" id="ProtNLM"/>
    </source>
</evidence>
<proteinExistence type="predicted"/>
<protein>
    <recommendedName>
        <fullName evidence="4">Exophilin 5</fullName>
    </recommendedName>
</protein>
<keyword evidence="3" id="KW-1185">Reference proteome</keyword>
<name>A0AAV8WR26_9CUCU</name>
<evidence type="ECO:0000313" key="3">
    <source>
        <dbReference type="Proteomes" id="UP001162156"/>
    </source>
</evidence>
<sequence length="705" mass="77856">MEKEAINTGKCNFNFKEKIQQKNEGKERKRKLQSPKSDHKPGGKKSRSQSVPAPPPVSITSPTVQSSGMASNECSTASSSSTSPTQGKPICDKSLDFTQLPVLPDFNSFQKPATDGGLGNGGQETNVGASTNKVAIPRLQPPVQMSTPPKKQPKPAKYKLIQPRLQQCDIAPYNPQPLSQVTEENRSQDLHNIDRIKERKSDDDCDVPDFPLTRERLNSTNNSQHEEELSKYFSNNNVSDTIDSENTSKLSTLRQLLEQNGIAENKSTQSVLDNTILVDRVPFSGSSINQTAVQSGITYITPISHPGNLPSISTNIKRRVSFETPAPEEAVPPSPNTRRKNFSFTPISPGPQSPNGIQSKCSSTTASPFVSPRSTPISRTKNNTHQNLGVVKNDLRKPVKIKKELDLTLDIPNEGQFVGTNYMPMSAPASPMLNSKSVLQKLLNSNSKVSYNPGYANSQNIPLQLDTSHEVSQLFSSNIQSTLDSCRSQSVPLHHMVSIKTSFPIDRTFIPEEATPSGEFSEIDPIPESESDNVKRILHSLDEQTCDNNNIDIFNIDLTTNPCLPEFGLQLINNNLEINGFPQDNLPFNNIPAEVPVPRGMRSQSIDVNMTFVSKCNPSRSVPNTPLPFMQNVKPQIKSNYNNSRSYPSTPLNSDETFTYNINGDCLLNGQPIRTDSIPENIEFIPNFDMNGDNNIEQLPPEKKF</sequence>
<organism evidence="2 3">
    <name type="scientific">Rhamnusium bicolor</name>
    <dbReference type="NCBI Taxonomy" id="1586634"/>
    <lineage>
        <taxon>Eukaryota</taxon>
        <taxon>Metazoa</taxon>
        <taxon>Ecdysozoa</taxon>
        <taxon>Arthropoda</taxon>
        <taxon>Hexapoda</taxon>
        <taxon>Insecta</taxon>
        <taxon>Pterygota</taxon>
        <taxon>Neoptera</taxon>
        <taxon>Endopterygota</taxon>
        <taxon>Coleoptera</taxon>
        <taxon>Polyphaga</taxon>
        <taxon>Cucujiformia</taxon>
        <taxon>Chrysomeloidea</taxon>
        <taxon>Cerambycidae</taxon>
        <taxon>Lepturinae</taxon>
        <taxon>Rhagiini</taxon>
        <taxon>Rhamnusium</taxon>
    </lineage>
</organism>
<feature type="compositionally biased region" description="Basic and acidic residues" evidence="1">
    <location>
        <begin position="183"/>
        <end position="202"/>
    </location>
</feature>
<feature type="compositionally biased region" description="Polar residues" evidence="1">
    <location>
        <begin position="58"/>
        <end position="74"/>
    </location>
</feature>
<feature type="region of interest" description="Disordered" evidence="1">
    <location>
        <begin position="1"/>
        <end position="93"/>
    </location>
</feature>
<accession>A0AAV8WR26</accession>
<feature type="compositionally biased region" description="Low complexity" evidence="1">
    <location>
        <begin position="75"/>
        <end position="85"/>
    </location>
</feature>
<feature type="region of interest" description="Disordered" evidence="1">
    <location>
        <begin position="323"/>
        <end position="387"/>
    </location>
</feature>
<feature type="region of interest" description="Disordered" evidence="1">
    <location>
        <begin position="105"/>
        <end position="157"/>
    </location>
</feature>
<comment type="caution">
    <text evidence="2">The sequence shown here is derived from an EMBL/GenBank/DDBJ whole genome shotgun (WGS) entry which is preliminary data.</text>
</comment>
<dbReference type="AlphaFoldDB" id="A0AAV8WR26"/>
<feature type="compositionally biased region" description="Polar residues" evidence="1">
    <location>
        <begin position="353"/>
        <end position="387"/>
    </location>
</feature>
<dbReference type="EMBL" id="JANEYF010005321">
    <property type="protein sequence ID" value="KAJ8928611.1"/>
    <property type="molecule type" value="Genomic_DNA"/>
</dbReference>
<evidence type="ECO:0000256" key="1">
    <source>
        <dbReference type="SAM" id="MobiDB-lite"/>
    </source>
</evidence>
<evidence type="ECO:0000313" key="2">
    <source>
        <dbReference type="EMBL" id="KAJ8928611.1"/>
    </source>
</evidence>